<organism evidence="1">
    <name type="scientific">Arundo donax</name>
    <name type="common">Giant reed</name>
    <name type="synonym">Donax arundinaceus</name>
    <dbReference type="NCBI Taxonomy" id="35708"/>
    <lineage>
        <taxon>Eukaryota</taxon>
        <taxon>Viridiplantae</taxon>
        <taxon>Streptophyta</taxon>
        <taxon>Embryophyta</taxon>
        <taxon>Tracheophyta</taxon>
        <taxon>Spermatophyta</taxon>
        <taxon>Magnoliopsida</taxon>
        <taxon>Liliopsida</taxon>
        <taxon>Poales</taxon>
        <taxon>Poaceae</taxon>
        <taxon>PACMAD clade</taxon>
        <taxon>Arundinoideae</taxon>
        <taxon>Arundineae</taxon>
        <taxon>Arundo</taxon>
    </lineage>
</organism>
<evidence type="ECO:0000313" key="1">
    <source>
        <dbReference type="EMBL" id="JAD62830.1"/>
    </source>
</evidence>
<dbReference type="AlphaFoldDB" id="A0A0A9BNM0"/>
<sequence length="32" mass="3743">MNYSSSCECLHLEDFFLGKSAWVNRVNDNLHL</sequence>
<dbReference type="EMBL" id="GBRH01235065">
    <property type="protein sequence ID" value="JAD62830.1"/>
    <property type="molecule type" value="Transcribed_RNA"/>
</dbReference>
<protein>
    <submittedName>
        <fullName evidence="1">Uncharacterized protein</fullName>
    </submittedName>
</protein>
<proteinExistence type="predicted"/>
<reference evidence="1" key="2">
    <citation type="journal article" date="2015" name="Data Brief">
        <title>Shoot transcriptome of the giant reed, Arundo donax.</title>
        <authorList>
            <person name="Barrero R.A."/>
            <person name="Guerrero F.D."/>
            <person name="Moolhuijzen P."/>
            <person name="Goolsby J.A."/>
            <person name="Tidwell J."/>
            <person name="Bellgard S.E."/>
            <person name="Bellgard M.I."/>
        </authorList>
    </citation>
    <scope>NUCLEOTIDE SEQUENCE</scope>
    <source>
        <tissue evidence="1">Shoot tissue taken approximately 20 cm above the soil surface</tissue>
    </source>
</reference>
<reference evidence="1" key="1">
    <citation type="submission" date="2014-09" db="EMBL/GenBank/DDBJ databases">
        <authorList>
            <person name="Magalhaes I.L.F."/>
            <person name="Oliveira U."/>
            <person name="Santos F.R."/>
            <person name="Vidigal T.H.D.A."/>
            <person name="Brescovit A.D."/>
            <person name="Santos A.J."/>
        </authorList>
    </citation>
    <scope>NUCLEOTIDE SEQUENCE</scope>
    <source>
        <tissue evidence="1">Shoot tissue taken approximately 20 cm above the soil surface</tissue>
    </source>
</reference>
<name>A0A0A9BNM0_ARUDO</name>
<accession>A0A0A9BNM0</accession>